<reference evidence="2 3" key="1">
    <citation type="journal article" date="2004" name="Science">
        <title>The genome of the diatom Thalassiosira pseudonana: ecology, evolution, and metabolism.</title>
        <authorList>
            <person name="Armbrust E.V."/>
            <person name="Berges J.A."/>
            <person name="Bowler C."/>
            <person name="Green B.R."/>
            <person name="Martinez D."/>
            <person name="Putnam N.H."/>
            <person name="Zhou S."/>
            <person name="Allen A.E."/>
            <person name="Apt K.E."/>
            <person name="Bechner M."/>
            <person name="Brzezinski M.A."/>
            <person name="Chaal B.K."/>
            <person name="Chiovitti A."/>
            <person name="Davis A.K."/>
            <person name="Demarest M.S."/>
            <person name="Detter J.C."/>
            <person name="Glavina T."/>
            <person name="Goodstein D."/>
            <person name="Hadi M.Z."/>
            <person name="Hellsten U."/>
            <person name="Hildebrand M."/>
            <person name="Jenkins B.D."/>
            <person name="Jurka J."/>
            <person name="Kapitonov V.V."/>
            <person name="Kroger N."/>
            <person name="Lau W.W."/>
            <person name="Lane T.W."/>
            <person name="Larimer F.W."/>
            <person name="Lippmeier J.C."/>
            <person name="Lucas S."/>
            <person name="Medina M."/>
            <person name="Montsant A."/>
            <person name="Obornik M."/>
            <person name="Parker M.S."/>
            <person name="Palenik B."/>
            <person name="Pazour G.J."/>
            <person name="Richardson P.M."/>
            <person name="Rynearson T.A."/>
            <person name="Saito M.A."/>
            <person name="Schwartz D.C."/>
            <person name="Thamatrakoln K."/>
            <person name="Valentin K."/>
            <person name="Vardi A."/>
            <person name="Wilkerson F.P."/>
            <person name="Rokhsar D.S."/>
        </authorList>
    </citation>
    <scope>NUCLEOTIDE SEQUENCE [LARGE SCALE GENOMIC DNA]</scope>
    <source>
        <strain evidence="2 3">CCMP1335</strain>
    </source>
</reference>
<dbReference type="InParanoid" id="B8C7H5"/>
<evidence type="ECO:0000256" key="1">
    <source>
        <dbReference type="SAM" id="SignalP"/>
    </source>
</evidence>
<dbReference type="EMBL" id="CM000644">
    <property type="protein sequence ID" value="EED90983.1"/>
    <property type="molecule type" value="Genomic_DNA"/>
</dbReference>
<keyword evidence="3" id="KW-1185">Reference proteome</keyword>
<evidence type="ECO:0000313" key="2">
    <source>
        <dbReference type="EMBL" id="EED90983.1"/>
    </source>
</evidence>
<feature type="chain" id="PRO_5002866363" evidence="1">
    <location>
        <begin position="18"/>
        <end position="236"/>
    </location>
</feature>
<sequence length="236" mass="27459">MKTILFTTLLSFVFVDGFVSTNTALTSKPLYLESPKKQGYVPKGFSPEGWSFFKTKETSQHAQKKKHFQSRPLVDYQKDLEAGKVRHLFPVMFAKEKISRGTLKPSEVPYEQRQGRYDNKDVNVGYVPSGLSVHEWHDMQRAEKRKLKEKDFKATGPKGFKSRSFQAFQEDLEKGKVKHLFPTMFARESVAKGLIKEEDVAYMQRGGSWDNSDVKGAKKLEWTETDKKRDYSLWWW</sequence>
<protein>
    <submittedName>
        <fullName evidence="2">Uncharacterized protein</fullName>
    </submittedName>
</protein>
<reference evidence="2 3" key="2">
    <citation type="journal article" date="2008" name="Nature">
        <title>The Phaeodactylum genome reveals the evolutionary history of diatom genomes.</title>
        <authorList>
            <person name="Bowler C."/>
            <person name="Allen A.E."/>
            <person name="Badger J.H."/>
            <person name="Grimwood J."/>
            <person name="Jabbari K."/>
            <person name="Kuo A."/>
            <person name="Maheswari U."/>
            <person name="Martens C."/>
            <person name="Maumus F."/>
            <person name="Otillar R.P."/>
            <person name="Rayko E."/>
            <person name="Salamov A."/>
            <person name="Vandepoele K."/>
            <person name="Beszteri B."/>
            <person name="Gruber A."/>
            <person name="Heijde M."/>
            <person name="Katinka M."/>
            <person name="Mock T."/>
            <person name="Valentin K."/>
            <person name="Verret F."/>
            <person name="Berges J.A."/>
            <person name="Brownlee C."/>
            <person name="Cadoret J.P."/>
            <person name="Chiovitti A."/>
            <person name="Choi C.J."/>
            <person name="Coesel S."/>
            <person name="De Martino A."/>
            <person name="Detter J.C."/>
            <person name="Durkin C."/>
            <person name="Falciatore A."/>
            <person name="Fournet J."/>
            <person name="Haruta M."/>
            <person name="Huysman M.J."/>
            <person name="Jenkins B.D."/>
            <person name="Jiroutova K."/>
            <person name="Jorgensen R.E."/>
            <person name="Joubert Y."/>
            <person name="Kaplan A."/>
            <person name="Kroger N."/>
            <person name="Kroth P.G."/>
            <person name="La Roche J."/>
            <person name="Lindquist E."/>
            <person name="Lommer M."/>
            <person name="Martin-Jezequel V."/>
            <person name="Lopez P.J."/>
            <person name="Lucas S."/>
            <person name="Mangogna M."/>
            <person name="McGinnis K."/>
            <person name="Medlin L.K."/>
            <person name="Montsant A."/>
            <person name="Oudot-Le Secq M.P."/>
            <person name="Napoli C."/>
            <person name="Obornik M."/>
            <person name="Parker M.S."/>
            <person name="Petit J.L."/>
            <person name="Porcel B.M."/>
            <person name="Poulsen N."/>
            <person name="Robison M."/>
            <person name="Rychlewski L."/>
            <person name="Rynearson T.A."/>
            <person name="Schmutz J."/>
            <person name="Shapiro H."/>
            <person name="Siaut M."/>
            <person name="Stanley M."/>
            <person name="Sussman M.R."/>
            <person name="Taylor A.R."/>
            <person name="Vardi A."/>
            <person name="von Dassow P."/>
            <person name="Vyverman W."/>
            <person name="Willis A."/>
            <person name="Wyrwicz L.S."/>
            <person name="Rokhsar D.S."/>
            <person name="Weissenbach J."/>
            <person name="Armbrust E.V."/>
            <person name="Green B.R."/>
            <person name="Van de Peer Y."/>
            <person name="Grigoriev I.V."/>
        </authorList>
    </citation>
    <scope>NUCLEOTIDE SEQUENCE [LARGE SCALE GENOMIC DNA]</scope>
    <source>
        <strain evidence="2 3">CCMP1335</strain>
    </source>
</reference>
<gene>
    <name evidence="2" type="ORF">THAPSDRAFT_7776</name>
</gene>
<dbReference type="PaxDb" id="35128-Thaps7776"/>
<dbReference type="AlphaFoldDB" id="B8C7H5"/>
<dbReference type="RefSeq" id="XP_002292132.1">
    <property type="nucleotide sequence ID" value="XM_002292096.1"/>
</dbReference>
<proteinExistence type="predicted"/>
<dbReference type="HOGENOM" id="CLU_1177471_0_0_1"/>
<dbReference type="GeneID" id="7452362"/>
<accession>B8C7H5</accession>
<organism evidence="2 3">
    <name type="scientific">Thalassiosira pseudonana</name>
    <name type="common">Marine diatom</name>
    <name type="synonym">Cyclotella nana</name>
    <dbReference type="NCBI Taxonomy" id="35128"/>
    <lineage>
        <taxon>Eukaryota</taxon>
        <taxon>Sar</taxon>
        <taxon>Stramenopiles</taxon>
        <taxon>Ochrophyta</taxon>
        <taxon>Bacillariophyta</taxon>
        <taxon>Coscinodiscophyceae</taxon>
        <taxon>Thalassiosirophycidae</taxon>
        <taxon>Thalassiosirales</taxon>
        <taxon>Thalassiosiraceae</taxon>
        <taxon>Thalassiosira</taxon>
    </lineage>
</organism>
<name>B8C7H5_THAPS</name>
<feature type="signal peptide" evidence="1">
    <location>
        <begin position="1"/>
        <end position="17"/>
    </location>
</feature>
<dbReference type="KEGG" id="tps:THAPSDRAFT_7776"/>
<keyword evidence="1" id="KW-0732">Signal</keyword>
<dbReference type="Proteomes" id="UP000001449">
    <property type="component" value="Chromosome 8"/>
</dbReference>
<evidence type="ECO:0000313" key="3">
    <source>
        <dbReference type="Proteomes" id="UP000001449"/>
    </source>
</evidence>